<dbReference type="InterPro" id="IPR010482">
    <property type="entry name" value="TECPR1-like_DysF"/>
</dbReference>
<dbReference type="HOGENOM" id="CLU_025142_0_0_1"/>
<protein>
    <recommendedName>
        <fullName evidence="7">TECPR1-like DysF domain-containing protein</fullName>
    </recommendedName>
</protein>
<dbReference type="GeneID" id="19300685"/>
<gene>
    <name evidence="8" type="ORF">GLOTRDRAFT_120856</name>
</gene>
<dbReference type="STRING" id="670483.S7Q9U5"/>
<keyword evidence="4 6" id="KW-0472">Membrane</keyword>
<keyword evidence="9" id="KW-1185">Reference proteome</keyword>
<dbReference type="KEGG" id="gtr:GLOTRDRAFT_120856"/>
<evidence type="ECO:0000256" key="5">
    <source>
        <dbReference type="SAM" id="MobiDB-lite"/>
    </source>
</evidence>
<feature type="compositionally biased region" description="Acidic residues" evidence="5">
    <location>
        <begin position="474"/>
        <end position="484"/>
    </location>
</feature>
<dbReference type="PANTHER" id="PTHR31679">
    <property type="entry name" value="PEROXISOMAL MEMBRANE PROTEIN PEX30-RELATED"/>
    <property type="match status" value="1"/>
</dbReference>
<name>S7Q9U5_GLOTA</name>
<dbReference type="InterPro" id="IPR052646">
    <property type="entry name" value="Peroxisomal_PEX28-32"/>
</dbReference>
<feature type="transmembrane region" description="Helical" evidence="6">
    <location>
        <begin position="87"/>
        <end position="103"/>
    </location>
</feature>
<feature type="region of interest" description="Disordered" evidence="5">
    <location>
        <begin position="338"/>
        <end position="435"/>
    </location>
</feature>
<dbReference type="Pfam" id="PF06398">
    <property type="entry name" value="Pex24p"/>
    <property type="match status" value="1"/>
</dbReference>
<evidence type="ECO:0000313" key="9">
    <source>
        <dbReference type="Proteomes" id="UP000030669"/>
    </source>
</evidence>
<dbReference type="eggNOG" id="ENOG502QT80">
    <property type="taxonomic scope" value="Eukaryota"/>
</dbReference>
<dbReference type="OrthoDB" id="5586090at2759"/>
<evidence type="ECO:0000256" key="3">
    <source>
        <dbReference type="ARBA" id="ARBA00022989"/>
    </source>
</evidence>
<feature type="compositionally biased region" description="Low complexity" evidence="5">
    <location>
        <begin position="356"/>
        <end position="369"/>
    </location>
</feature>
<dbReference type="Proteomes" id="UP000030669">
    <property type="component" value="Unassembled WGS sequence"/>
</dbReference>
<dbReference type="OMA" id="PPFYILT"/>
<dbReference type="GO" id="GO:0007031">
    <property type="term" value="P:peroxisome organization"/>
    <property type="evidence" value="ECO:0007669"/>
    <property type="project" value="TreeGrafter"/>
</dbReference>
<dbReference type="GO" id="GO:0012505">
    <property type="term" value="C:endomembrane system"/>
    <property type="evidence" value="ECO:0007669"/>
    <property type="project" value="UniProtKB-SubCell"/>
</dbReference>
<feature type="domain" description="TECPR1-like DysF" evidence="7">
    <location>
        <begin position="27"/>
        <end position="465"/>
    </location>
</feature>
<dbReference type="PANTHER" id="PTHR31679:SF2">
    <property type="entry name" value="PEROXISOMAL MEMBRANE PROTEIN PEX30-RELATED"/>
    <property type="match status" value="1"/>
</dbReference>
<evidence type="ECO:0000313" key="8">
    <source>
        <dbReference type="EMBL" id="EPQ56292.1"/>
    </source>
</evidence>
<evidence type="ECO:0000256" key="4">
    <source>
        <dbReference type="ARBA" id="ARBA00023136"/>
    </source>
</evidence>
<dbReference type="AlphaFoldDB" id="S7Q9U5"/>
<evidence type="ECO:0000256" key="2">
    <source>
        <dbReference type="ARBA" id="ARBA00022692"/>
    </source>
</evidence>
<feature type="compositionally biased region" description="Acidic residues" evidence="5">
    <location>
        <begin position="415"/>
        <end position="425"/>
    </location>
</feature>
<feature type="transmembrane region" description="Helical" evidence="6">
    <location>
        <begin position="163"/>
        <end position="187"/>
    </location>
</feature>
<keyword evidence="2 6" id="KW-0812">Transmembrane</keyword>
<evidence type="ECO:0000256" key="6">
    <source>
        <dbReference type="SAM" id="Phobius"/>
    </source>
</evidence>
<feature type="region of interest" description="Disordered" evidence="5">
    <location>
        <begin position="474"/>
        <end position="501"/>
    </location>
</feature>
<dbReference type="EMBL" id="KB469300">
    <property type="protein sequence ID" value="EPQ56292.1"/>
    <property type="molecule type" value="Genomic_DNA"/>
</dbReference>
<comment type="subcellular location">
    <subcellularLocation>
        <location evidence="1">Endomembrane system</location>
    </subcellularLocation>
</comment>
<sequence length="645" mass="73401">MPAKPPQADEDALHASTQVVPHLQEFLSTVPTPLTNVLVGLSPYVKRIRRILEIVSWRSGWEESWLALAAWWAVCLTASMTLRCWRIQYLMPILILIAVYYYRRLPPSQPPMITEHQLRETIASLTVINDLLHPPSTSTSTSSPSPLPSLRPLARTLLTLYPLYLLTTFLIPLRVLLGIAGTILLTWRAHWAETLRRTLWRSAHVRWACYRAYSLLSGEPLPPLILPPASLKVYSTNEQKEKKSETTASLRFLFTLYENQRWWISLDWTSALLPAERPPWSSPPPHYLPLAPPSAFALPPDTVVYQDLETGREKTRRRVKRTARWTWDEPEWKVVIRTEGSGASSRQERDLPAEGLSSANASSASKLLKGVVGGHKREGSTGKEKAEAEIELAEQQKRVKSELAQGQAEPHEQERDDEGDDEQVTDPDGWVYGDNKWENASAKGGMGKLTGRGILQYTRYRRWTRIALLTETVEPVESDTSEPEDTGRKSLSLPEEHVEDVTRVNASRRDTVNFHEEKEGEGEDHGSLRQRLKAARHGICSSRRQGSVENTSVAGGLLVLTSSGWHAVSWDPRGAPPLHRNTRKRRNDNPRTENYTYLYSLRYMHFLGSWNYNWPSPRLQEAFRPPEGMDRRMLSRVARGFWKGV</sequence>
<dbReference type="GO" id="GO:0005778">
    <property type="term" value="C:peroxisomal membrane"/>
    <property type="evidence" value="ECO:0007669"/>
    <property type="project" value="UniProtKB-ARBA"/>
</dbReference>
<evidence type="ECO:0000256" key="1">
    <source>
        <dbReference type="ARBA" id="ARBA00004308"/>
    </source>
</evidence>
<proteinExistence type="predicted"/>
<feature type="compositionally biased region" description="Basic and acidic residues" evidence="5">
    <location>
        <begin position="375"/>
        <end position="401"/>
    </location>
</feature>
<organism evidence="8 9">
    <name type="scientific">Gloeophyllum trabeum (strain ATCC 11539 / FP-39264 / Madison 617)</name>
    <name type="common">Brown rot fungus</name>
    <dbReference type="NCBI Taxonomy" id="670483"/>
    <lineage>
        <taxon>Eukaryota</taxon>
        <taxon>Fungi</taxon>
        <taxon>Dikarya</taxon>
        <taxon>Basidiomycota</taxon>
        <taxon>Agaricomycotina</taxon>
        <taxon>Agaricomycetes</taxon>
        <taxon>Gloeophyllales</taxon>
        <taxon>Gloeophyllaceae</taxon>
        <taxon>Gloeophyllum</taxon>
    </lineage>
</organism>
<dbReference type="RefSeq" id="XP_007865050.1">
    <property type="nucleotide sequence ID" value="XM_007866859.1"/>
</dbReference>
<keyword evidence="3 6" id="KW-1133">Transmembrane helix</keyword>
<reference evidence="8 9" key="1">
    <citation type="journal article" date="2012" name="Science">
        <title>The Paleozoic origin of enzymatic lignin decomposition reconstructed from 31 fungal genomes.</title>
        <authorList>
            <person name="Floudas D."/>
            <person name="Binder M."/>
            <person name="Riley R."/>
            <person name="Barry K."/>
            <person name="Blanchette R.A."/>
            <person name="Henrissat B."/>
            <person name="Martinez A.T."/>
            <person name="Otillar R."/>
            <person name="Spatafora J.W."/>
            <person name="Yadav J.S."/>
            <person name="Aerts A."/>
            <person name="Benoit I."/>
            <person name="Boyd A."/>
            <person name="Carlson A."/>
            <person name="Copeland A."/>
            <person name="Coutinho P.M."/>
            <person name="de Vries R.P."/>
            <person name="Ferreira P."/>
            <person name="Findley K."/>
            <person name="Foster B."/>
            <person name="Gaskell J."/>
            <person name="Glotzer D."/>
            <person name="Gorecki P."/>
            <person name="Heitman J."/>
            <person name="Hesse C."/>
            <person name="Hori C."/>
            <person name="Igarashi K."/>
            <person name="Jurgens J.A."/>
            <person name="Kallen N."/>
            <person name="Kersten P."/>
            <person name="Kohler A."/>
            <person name="Kuees U."/>
            <person name="Kumar T.K.A."/>
            <person name="Kuo A."/>
            <person name="LaButti K."/>
            <person name="Larrondo L.F."/>
            <person name="Lindquist E."/>
            <person name="Ling A."/>
            <person name="Lombard V."/>
            <person name="Lucas S."/>
            <person name="Lundell T."/>
            <person name="Martin R."/>
            <person name="McLaughlin D.J."/>
            <person name="Morgenstern I."/>
            <person name="Morin E."/>
            <person name="Murat C."/>
            <person name="Nagy L.G."/>
            <person name="Nolan M."/>
            <person name="Ohm R.A."/>
            <person name="Patyshakuliyeva A."/>
            <person name="Rokas A."/>
            <person name="Ruiz-Duenas F.J."/>
            <person name="Sabat G."/>
            <person name="Salamov A."/>
            <person name="Samejima M."/>
            <person name="Schmutz J."/>
            <person name="Slot J.C."/>
            <person name="St John F."/>
            <person name="Stenlid J."/>
            <person name="Sun H."/>
            <person name="Sun S."/>
            <person name="Syed K."/>
            <person name="Tsang A."/>
            <person name="Wiebenga A."/>
            <person name="Young D."/>
            <person name="Pisabarro A."/>
            <person name="Eastwood D.C."/>
            <person name="Martin F."/>
            <person name="Cullen D."/>
            <person name="Grigoriev I.V."/>
            <person name="Hibbett D.S."/>
        </authorList>
    </citation>
    <scope>NUCLEOTIDE SEQUENCE [LARGE SCALE GENOMIC DNA]</scope>
    <source>
        <strain evidence="8 9">ATCC 11539</strain>
    </source>
</reference>
<accession>S7Q9U5</accession>
<evidence type="ECO:0000259" key="7">
    <source>
        <dbReference type="Pfam" id="PF06398"/>
    </source>
</evidence>